<dbReference type="EC" id="2.7.10.1" evidence="2"/>
<dbReference type="InterPro" id="IPR011009">
    <property type="entry name" value="Kinase-like_dom_sf"/>
</dbReference>
<dbReference type="SUPFAM" id="SSF52058">
    <property type="entry name" value="L domain-like"/>
    <property type="match status" value="2"/>
</dbReference>
<evidence type="ECO:0000256" key="12">
    <source>
        <dbReference type="ARBA" id="ARBA00022989"/>
    </source>
</evidence>
<dbReference type="InterPro" id="IPR003961">
    <property type="entry name" value="FN3_dom"/>
</dbReference>
<evidence type="ECO:0000259" key="21">
    <source>
        <dbReference type="PROSITE" id="PS50853"/>
    </source>
</evidence>
<dbReference type="FunFam" id="1.10.510.10:FF:001927">
    <property type="entry name" value="Receptor protein-tyrosine kinase"/>
    <property type="match status" value="1"/>
</dbReference>
<dbReference type="InterPro" id="IPR000719">
    <property type="entry name" value="Prot_kinase_dom"/>
</dbReference>
<keyword evidence="16" id="KW-0325">Glycoprotein</keyword>
<dbReference type="InterPro" id="IPR001245">
    <property type="entry name" value="Ser-Thr/Tyr_kinase_cat_dom"/>
</dbReference>
<protein>
    <recommendedName>
        <fullName evidence="2">receptor protein-tyrosine kinase</fullName>
        <ecNumber evidence="2">2.7.10.1</ecNumber>
    </recommendedName>
</protein>
<comment type="subcellular location">
    <subcellularLocation>
        <location evidence="1">Membrane</location>
        <topology evidence="1">Single-pass type I membrane protein</topology>
    </subcellularLocation>
</comment>
<dbReference type="PROSITE" id="PS50853">
    <property type="entry name" value="FN3"/>
    <property type="match status" value="2"/>
</dbReference>
<gene>
    <name evidence="22" type="primary">putative Insulin-like receptor</name>
    <name evidence="22" type="ORF">CLUMA_CG020870</name>
</gene>
<dbReference type="CDD" id="cd00063">
    <property type="entry name" value="FN3"/>
    <property type="match status" value="3"/>
</dbReference>
<keyword evidence="4" id="KW-0808">Transferase</keyword>
<dbReference type="STRING" id="568069.A0A1J1J845"/>
<evidence type="ECO:0000256" key="11">
    <source>
        <dbReference type="ARBA" id="ARBA00022840"/>
    </source>
</evidence>
<feature type="transmembrane region" description="Helical" evidence="19">
    <location>
        <begin position="984"/>
        <end position="1006"/>
    </location>
</feature>
<feature type="domain" description="Fibronectin type-III" evidence="21">
    <location>
        <begin position="532"/>
        <end position="644"/>
    </location>
</feature>
<dbReference type="EMBL" id="CVRI01000074">
    <property type="protein sequence ID" value="CRL08130.1"/>
    <property type="molecule type" value="Genomic_DNA"/>
</dbReference>
<evidence type="ECO:0000256" key="4">
    <source>
        <dbReference type="ARBA" id="ARBA00022679"/>
    </source>
</evidence>
<keyword evidence="13 19" id="KW-0472">Membrane</keyword>
<dbReference type="SMART" id="SM00060">
    <property type="entry name" value="FN3"/>
    <property type="match status" value="3"/>
</dbReference>
<evidence type="ECO:0000256" key="18">
    <source>
        <dbReference type="ARBA" id="ARBA00051243"/>
    </source>
</evidence>
<dbReference type="CDD" id="cd00064">
    <property type="entry name" value="FU"/>
    <property type="match status" value="1"/>
</dbReference>
<feature type="domain" description="Protein kinase" evidence="20">
    <location>
        <begin position="882"/>
        <end position="1153"/>
    </location>
</feature>
<reference evidence="22 23" key="1">
    <citation type="submission" date="2015-04" db="EMBL/GenBank/DDBJ databases">
        <authorList>
            <person name="Syromyatnikov M.Y."/>
            <person name="Popov V.N."/>
        </authorList>
    </citation>
    <scope>NUCLEOTIDE SEQUENCE [LARGE SCALE GENOMIC DNA]</scope>
</reference>
<dbReference type="PANTHER" id="PTHR24416:SF525">
    <property type="entry name" value="INSULIN-LIKE RECEPTOR"/>
    <property type="match status" value="1"/>
</dbReference>
<dbReference type="InterPro" id="IPR000494">
    <property type="entry name" value="Rcpt_L-dom"/>
</dbReference>
<dbReference type="SUPFAM" id="SSF56112">
    <property type="entry name" value="Protein kinase-like (PK-like)"/>
    <property type="match status" value="1"/>
</dbReference>
<dbReference type="InterPro" id="IPR013783">
    <property type="entry name" value="Ig-like_fold"/>
</dbReference>
<keyword evidence="3" id="KW-0597">Phosphoprotein</keyword>
<feature type="domain" description="Fibronectin type-III" evidence="21">
    <location>
        <begin position="880"/>
        <end position="979"/>
    </location>
</feature>
<dbReference type="InterPro" id="IPR009030">
    <property type="entry name" value="Growth_fac_rcpt_cys_sf"/>
</dbReference>
<dbReference type="SMR" id="A0A1J1J845"/>
<evidence type="ECO:0000256" key="5">
    <source>
        <dbReference type="ARBA" id="ARBA00022692"/>
    </source>
</evidence>
<keyword evidence="23" id="KW-1185">Reference proteome</keyword>
<dbReference type="GO" id="GO:0043410">
    <property type="term" value="P:positive regulation of MAPK cascade"/>
    <property type="evidence" value="ECO:0007669"/>
    <property type="project" value="TreeGrafter"/>
</dbReference>
<dbReference type="InterPro" id="IPR036116">
    <property type="entry name" value="FN3_sf"/>
</dbReference>
<dbReference type="SUPFAM" id="SSF57184">
    <property type="entry name" value="Growth factor receptor domain"/>
    <property type="match status" value="1"/>
</dbReference>
<sequence>MRTENNFDQRRKNNNQHLPKDTLNIFKFLFLVLWIETPIVLGYRNFTTIEPDLMVLSMEKITAPVHQPFNGSGICGTVNVRFRIEDMEKYRGCRVIEGSASIILLDDSSENDFVNYSFPELTEITGFLMLYRVGGVKSLSHFFPNLAVIRGRDLFKDYSLIIYEVNDLEEIGLFNLQTIERGNVRIEKNDILCFADRIDWTLIAGPGEHYIAKNQLPAYCPVCPYEKEDLQCPRTTSNDPKAGTLCWNQKHCQMVCKCNGGVCNSKGKCCDPKCIGGCDNNNVKKCIACKRLAVEIDDEIRCQDNCPEGKFEYMERRCLTRQQCFSLNNFEKYAENVSPYIPFNGTCMRGCPPTYVDFKNQTDCKSCGSECQRRCQAKIIDSIAAAQSLKGCAIIDGPLEIRLRRSSSKSLETATNVVKELENSLSEIVEIQDYLKIARSYPIMSLSFLKNLKVIKGKRLESNKYSVVLWDNQNLQELWNQTVSVENGKLFFHFNPLLCFFKIEKVTENPSQIENYDMAKMSNGDKTTCNVMTLGVKVVETYSQAALLQWSPLKLGDERALLGYGVLYIPAPFNNVTIWGGRDACNDGWFIDDVNDFTTNDSISYPLTKLEPYTQYAFYVKAYTLATEKIGAQSDIHYFRTSPGQPQAVTKLKAVPKSSSSIILSWEPPRKVNGKLQSYIIRAKIIEKNDQILEQRDYCLQPFERSETIIKTDSKPPDRPKPSLIEFIGPCDCNICIQTCQKAEEDDEDRQSSVDFEDEIQNYVYVKTEPETVSEMREKRRARRQAEFPEDLDKEIARRRELETESTKTEDGKYRTFYQEINDTRQTTFELSDLRHYSNYQFFLKACREKDSDDRSDENCGPEAQISAITLKEEKNDVIPRFDVVAVPGNGSLGQIKATWEPPPNPNGLLLSYTIRYKKNDLEHTKWESSCISHKIYMNQSFHILKSLTNGNYSIQIAATSMAGMGNFTQVKYVIINEYGGFNIGFIAISLTVVLILLFLCLIYAFKRYYLTSISNMKLIAIVNSDYAGVDYKQDDWEVPREKVVMKGTKGLLPVRWMSPESLKDGVFTSSSDVFSYGVVLWEMATLASQPYQGLSNDQVLRYVIEGGVMERPENCPDKLYELMRRCWQHRPTARPTFMKIIEMLLDDVNQNFRNISFYFTKEGQDTLHQQKQGELALNIHDDVTTPLRQDEADVSSLEGNFFFMEEIISDHKL</sequence>
<evidence type="ECO:0000256" key="6">
    <source>
        <dbReference type="ARBA" id="ARBA00022723"/>
    </source>
</evidence>
<keyword evidence="6" id="KW-0479">Metal-binding</keyword>
<dbReference type="GO" id="GO:0005899">
    <property type="term" value="C:insulin receptor complex"/>
    <property type="evidence" value="ECO:0007669"/>
    <property type="project" value="TreeGrafter"/>
</dbReference>
<dbReference type="Gene3D" id="2.60.40.10">
    <property type="entry name" value="Immunoglobulins"/>
    <property type="match status" value="3"/>
</dbReference>
<keyword evidence="17" id="KW-0464">Manganese</keyword>
<dbReference type="Gene3D" id="2.10.220.10">
    <property type="entry name" value="Hormone Receptor, Insulin-like Growth Factor Receptor 1, Chain A, domain 2"/>
    <property type="match status" value="1"/>
</dbReference>
<name>A0A1J1J845_9DIPT</name>
<evidence type="ECO:0000256" key="10">
    <source>
        <dbReference type="ARBA" id="ARBA00022777"/>
    </source>
</evidence>
<dbReference type="InterPro" id="IPR006211">
    <property type="entry name" value="Furin-like_Cys-rich_dom"/>
</dbReference>
<evidence type="ECO:0000256" key="15">
    <source>
        <dbReference type="ARBA" id="ARBA00023170"/>
    </source>
</evidence>
<comment type="catalytic activity">
    <reaction evidence="18">
        <text>L-tyrosyl-[protein] + ATP = O-phospho-L-tyrosyl-[protein] + ADP + H(+)</text>
        <dbReference type="Rhea" id="RHEA:10596"/>
        <dbReference type="Rhea" id="RHEA-COMP:10136"/>
        <dbReference type="Rhea" id="RHEA-COMP:20101"/>
        <dbReference type="ChEBI" id="CHEBI:15378"/>
        <dbReference type="ChEBI" id="CHEBI:30616"/>
        <dbReference type="ChEBI" id="CHEBI:46858"/>
        <dbReference type="ChEBI" id="CHEBI:61978"/>
        <dbReference type="ChEBI" id="CHEBI:456216"/>
        <dbReference type="EC" id="2.7.10.1"/>
    </reaction>
</comment>
<dbReference type="InterPro" id="IPR006212">
    <property type="entry name" value="Furin_repeat"/>
</dbReference>
<dbReference type="GO" id="GO:0030424">
    <property type="term" value="C:axon"/>
    <property type="evidence" value="ECO:0007669"/>
    <property type="project" value="TreeGrafter"/>
</dbReference>
<dbReference type="GO" id="GO:0005009">
    <property type="term" value="F:insulin receptor activity"/>
    <property type="evidence" value="ECO:0007669"/>
    <property type="project" value="TreeGrafter"/>
</dbReference>
<dbReference type="GO" id="GO:0043560">
    <property type="term" value="F:insulin receptor substrate binding"/>
    <property type="evidence" value="ECO:0007669"/>
    <property type="project" value="TreeGrafter"/>
</dbReference>
<dbReference type="AlphaFoldDB" id="A0A1J1J845"/>
<keyword evidence="15" id="KW-0675">Receptor</keyword>
<organism evidence="22 23">
    <name type="scientific">Clunio marinus</name>
    <dbReference type="NCBI Taxonomy" id="568069"/>
    <lineage>
        <taxon>Eukaryota</taxon>
        <taxon>Metazoa</taxon>
        <taxon>Ecdysozoa</taxon>
        <taxon>Arthropoda</taxon>
        <taxon>Hexapoda</taxon>
        <taxon>Insecta</taxon>
        <taxon>Pterygota</taxon>
        <taxon>Neoptera</taxon>
        <taxon>Endopterygota</taxon>
        <taxon>Diptera</taxon>
        <taxon>Nematocera</taxon>
        <taxon>Chironomoidea</taxon>
        <taxon>Chironomidae</taxon>
        <taxon>Clunio</taxon>
    </lineage>
</organism>
<evidence type="ECO:0000256" key="3">
    <source>
        <dbReference type="ARBA" id="ARBA00022553"/>
    </source>
</evidence>
<keyword evidence="14" id="KW-0829">Tyrosine-protein kinase</keyword>
<feature type="transmembrane region" description="Helical" evidence="19">
    <location>
        <begin position="21"/>
        <end position="43"/>
    </location>
</feature>
<dbReference type="Proteomes" id="UP000183832">
    <property type="component" value="Unassembled WGS sequence"/>
</dbReference>
<evidence type="ECO:0000256" key="8">
    <source>
        <dbReference type="ARBA" id="ARBA00022737"/>
    </source>
</evidence>
<evidence type="ECO:0000313" key="23">
    <source>
        <dbReference type="Proteomes" id="UP000183832"/>
    </source>
</evidence>
<keyword evidence="9" id="KW-0547">Nucleotide-binding</keyword>
<dbReference type="SUPFAM" id="SSF49265">
    <property type="entry name" value="Fibronectin type III"/>
    <property type="match status" value="3"/>
</dbReference>
<keyword evidence="12 19" id="KW-1133">Transmembrane helix</keyword>
<dbReference type="Gene3D" id="3.80.20.20">
    <property type="entry name" value="Receptor L-domain"/>
    <property type="match status" value="2"/>
</dbReference>
<keyword evidence="7" id="KW-0732">Signal</keyword>
<evidence type="ECO:0000256" key="7">
    <source>
        <dbReference type="ARBA" id="ARBA00022729"/>
    </source>
</evidence>
<proteinExistence type="predicted"/>
<dbReference type="PRINTS" id="PR00109">
    <property type="entry name" value="TYRKINASE"/>
</dbReference>
<dbReference type="OrthoDB" id="5809444at2759"/>
<evidence type="ECO:0000256" key="16">
    <source>
        <dbReference type="ARBA" id="ARBA00023180"/>
    </source>
</evidence>
<evidence type="ECO:0000256" key="9">
    <source>
        <dbReference type="ARBA" id="ARBA00022741"/>
    </source>
</evidence>
<keyword evidence="5 19" id="KW-0812">Transmembrane</keyword>
<evidence type="ECO:0000256" key="1">
    <source>
        <dbReference type="ARBA" id="ARBA00004479"/>
    </source>
</evidence>
<dbReference type="PROSITE" id="PS50011">
    <property type="entry name" value="PROTEIN_KINASE_DOM"/>
    <property type="match status" value="1"/>
</dbReference>
<dbReference type="Gene3D" id="1.10.510.10">
    <property type="entry name" value="Transferase(Phosphotransferase) domain 1"/>
    <property type="match status" value="1"/>
</dbReference>
<evidence type="ECO:0000313" key="22">
    <source>
        <dbReference type="EMBL" id="CRL08130.1"/>
    </source>
</evidence>
<dbReference type="GO" id="GO:0051897">
    <property type="term" value="P:positive regulation of phosphatidylinositol 3-kinase/protein kinase B signal transduction"/>
    <property type="evidence" value="ECO:0007669"/>
    <property type="project" value="TreeGrafter"/>
</dbReference>
<dbReference type="GO" id="GO:0046872">
    <property type="term" value="F:metal ion binding"/>
    <property type="evidence" value="ECO:0007669"/>
    <property type="project" value="UniProtKB-KW"/>
</dbReference>
<keyword evidence="10" id="KW-0418">Kinase</keyword>
<dbReference type="GO" id="GO:0030154">
    <property type="term" value="P:cell differentiation"/>
    <property type="evidence" value="ECO:0007669"/>
    <property type="project" value="UniProtKB-ARBA"/>
</dbReference>
<dbReference type="Pfam" id="PF00757">
    <property type="entry name" value="Furin-like"/>
    <property type="match status" value="1"/>
</dbReference>
<accession>A0A1J1J845</accession>
<evidence type="ECO:0000256" key="14">
    <source>
        <dbReference type="ARBA" id="ARBA00023137"/>
    </source>
</evidence>
<dbReference type="PANTHER" id="PTHR24416">
    <property type="entry name" value="TYROSINE-PROTEIN KINASE RECEPTOR"/>
    <property type="match status" value="1"/>
</dbReference>
<keyword evidence="8" id="KW-0677">Repeat</keyword>
<evidence type="ECO:0000256" key="2">
    <source>
        <dbReference type="ARBA" id="ARBA00011902"/>
    </source>
</evidence>
<evidence type="ECO:0000259" key="20">
    <source>
        <dbReference type="PROSITE" id="PS50011"/>
    </source>
</evidence>
<dbReference type="Pfam" id="PF07714">
    <property type="entry name" value="PK_Tyr_Ser-Thr"/>
    <property type="match status" value="1"/>
</dbReference>
<evidence type="ECO:0000256" key="13">
    <source>
        <dbReference type="ARBA" id="ARBA00023136"/>
    </source>
</evidence>
<dbReference type="InterPro" id="IPR050122">
    <property type="entry name" value="RTK"/>
</dbReference>
<evidence type="ECO:0000256" key="19">
    <source>
        <dbReference type="SAM" id="Phobius"/>
    </source>
</evidence>
<dbReference type="GO" id="GO:0007399">
    <property type="term" value="P:nervous system development"/>
    <property type="evidence" value="ECO:0007669"/>
    <property type="project" value="UniProtKB-ARBA"/>
</dbReference>
<dbReference type="GO" id="GO:0005524">
    <property type="term" value="F:ATP binding"/>
    <property type="evidence" value="ECO:0007669"/>
    <property type="project" value="UniProtKB-KW"/>
</dbReference>
<dbReference type="InterPro" id="IPR036941">
    <property type="entry name" value="Rcpt_L-dom_sf"/>
</dbReference>
<keyword evidence="11" id="KW-0067">ATP-binding</keyword>
<dbReference type="GO" id="GO:0042593">
    <property type="term" value="P:glucose homeostasis"/>
    <property type="evidence" value="ECO:0007669"/>
    <property type="project" value="TreeGrafter"/>
</dbReference>
<evidence type="ECO:0000256" key="17">
    <source>
        <dbReference type="ARBA" id="ARBA00023211"/>
    </source>
</evidence>
<dbReference type="Pfam" id="PF01030">
    <property type="entry name" value="Recep_L_domain"/>
    <property type="match status" value="2"/>
</dbReference>